<evidence type="ECO:0000256" key="2">
    <source>
        <dbReference type="SAM" id="MobiDB-lite"/>
    </source>
</evidence>
<feature type="region of interest" description="Disordered" evidence="2">
    <location>
        <begin position="1"/>
        <end position="74"/>
    </location>
</feature>
<protein>
    <recommendedName>
        <fullName evidence="3">NAC-A/B domain-containing protein</fullName>
    </recommendedName>
</protein>
<name>A0A4S8JEE3_MUSBA</name>
<feature type="compositionally biased region" description="Basic and acidic residues" evidence="2">
    <location>
        <begin position="1"/>
        <end position="38"/>
    </location>
</feature>
<comment type="caution">
    <text evidence="4">The sequence shown here is derived from an EMBL/GenBank/DDBJ whole genome shotgun (WGS) entry which is preliminary data.</text>
</comment>
<dbReference type="Gene3D" id="1.10.8.10">
    <property type="entry name" value="DNA helicase RuvA subunit, C-terminal domain"/>
    <property type="match status" value="1"/>
</dbReference>
<dbReference type="InterPro" id="IPR038187">
    <property type="entry name" value="NAC_A/B_dom_sf"/>
</dbReference>
<dbReference type="InterPro" id="IPR002715">
    <property type="entry name" value="Nas_poly-pep-assoc_cplx_dom"/>
</dbReference>
<dbReference type="PIRSF" id="PIRSF015901">
    <property type="entry name" value="NAC_alpha"/>
    <property type="match status" value="1"/>
</dbReference>
<dbReference type="Gene3D" id="2.20.70.30">
    <property type="entry name" value="Nascent polypeptide-associated complex domain"/>
    <property type="match status" value="1"/>
</dbReference>
<evidence type="ECO:0000259" key="3">
    <source>
        <dbReference type="PROSITE" id="PS51151"/>
    </source>
</evidence>
<feature type="compositionally biased region" description="Acidic residues" evidence="2">
    <location>
        <begin position="39"/>
        <end position="52"/>
    </location>
</feature>
<organism evidence="4 5">
    <name type="scientific">Musa balbisiana</name>
    <name type="common">Banana</name>
    <dbReference type="NCBI Taxonomy" id="52838"/>
    <lineage>
        <taxon>Eukaryota</taxon>
        <taxon>Viridiplantae</taxon>
        <taxon>Streptophyta</taxon>
        <taxon>Embryophyta</taxon>
        <taxon>Tracheophyta</taxon>
        <taxon>Spermatophyta</taxon>
        <taxon>Magnoliopsida</taxon>
        <taxon>Liliopsida</taxon>
        <taxon>Zingiberales</taxon>
        <taxon>Musaceae</taxon>
        <taxon>Musa</taxon>
    </lineage>
</organism>
<dbReference type="CDD" id="cd22054">
    <property type="entry name" value="NAC_NACA"/>
    <property type="match status" value="1"/>
</dbReference>
<keyword evidence="5" id="KW-1185">Reference proteome</keyword>
<dbReference type="Proteomes" id="UP000317650">
    <property type="component" value="Chromosome 7"/>
</dbReference>
<dbReference type="Pfam" id="PF01849">
    <property type="entry name" value="NAC"/>
    <property type="match status" value="1"/>
</dbReference>
<dbReference type="InterPro" id="IPR016641">
    <property type="entry name" value="EGD2/NACA0like"/>
</dbReference>
<dbReference type="GO" id="GO:0005854">
    <property type="term" value="C:nascent polypeptide-associated complex"/>
    <property type="evidence" value="ECO:0007669"/>
    <property type="project" value="InterPro"/>
</dbReference>
<evidence type="ECO:0000256" key="1">
    <source>
        <dbReference type="ARBA" id="ARBA00004000"/>
    </source>
</evidence>
<evidence type="ECO:0000313" key="5">
    <source>
        <dbReference type="Proteomes" id="UP000317650"/>
    </source>
</evidence>
<dbReference type="PROSITE" id="PS51151">
    <property type="entry name" value="NAC_AB"/>
    <property type="match status" value="1"/>
</dbReference>
<dbReference type="Pfam" id="PF19026">
    <property type="entry name" value="UBA_HYPK"/>
    <property type="match status" value="1"/>
</dbReference>
<proteinExistence type="predicted"/>
<comment type="function">
    <text evidence="1">May promote appropriate targeting of ribosome-nascent polypeptide complexes.</text>
</comment>
<accession>A0A4S8JEE3</accession>
<gene>
    <name evidence="4" type="ORF">C4D60_Mb07t10790</name>
</gene>
<dbReference type="STRING" id="52838.A0A4S8JEE3"/>
<reference evidence="4 5" key="1">
    <citation type="journal article" date="2019" name="Nat. Plants">
        <title>Genome sequencing of Musa balbisiana reveals subgenome evolution and function divergence in polyploid bananas.</title>
        <authorList>
            <person name="Yao X."/>
        </authorList>
    </citation>
    <scope>NUCLEOTIDE SEQUENCE [LARGE SCALE GENOMIC DNA]</scope>
    <source>
        <strain evidence="5">cv. DH-PKW</strain>
        <tissue evidence="4">Leaves</tissue>
    </source>
</reference>
<sequence length="207" mass="22712">MRGPKTVDDDEHRDGQDLASLKEDQQLIKDDAPVVEDVKEGDDADDEDEDEGERGSDVTKNSKQSRSEKKSRKAMLKLGMKSVIGVSRVTIKRTNNILFAISTPDVYKSQNSETYVVFGEANIVDLNSQPQSQTAQQFRMPDLSGVTLKSHESHSETLVDEDVDDTGVEPRAIDIVMAQAGVSWAKAVVALKAYNGDIVEAIMDLTA</sequence>
<feature type="domain" description="NAC-A/B" evidence="3">
    <location>
        <begin position="65"/>
        <end position="130"/>
    </location>
</feature>
<dbReference type="EMBL" id="PYDT01000005">
    <property type="protein sequence ID" value="THU60263.1"/>
    <property type="molecule type" value="Genomic_DNA"/>
</dbReference>
<evidence type="ECO:0000313" key="4">
    <source>
        <dbReference type="EMBL" id="THU60263.1"/>
    </source>
</evidence>
<dbReference type="InterPro" id="IPR044034">
    <property type="entry name" value="NAC-like_UBA"/>
</dbReference>
<dbReference type="PANTHER" id="PTHR21713">
    <property type="entry name" value="NASCENT POLYPEPTIDE ASSOCIATED COMPLEX ALPHA SUBUNIT-RELATED"/>
    <property type="match status" value="1"/>
</dbReference>
<dbReference type="AlphaFoldDB" id="A0A4S8JEE3"/>
<dbReference type="SMART" id="SM01407">
    <property type="entry name" value="NAC"/>
    <property type="match status" value="1"/>
</dbReference>
<dbReference type="FunFam" id="2.20.70.30:FF:000002">
    <property type="entry name" value="Nascent polypeptide-associated complex (NAC), alpha subunit"/>
    <property type="match status" value="1"/>
</dbReference>